<dbReference type="Pfam" id="PF13181">
    <property type="entry name" value="TPR_8"/>
    <property type="match status" value="1"/>
</dbReference>
<evidence type="ECO:0000313" key="1">
    <source>
        <dbReference type="Proteomes" id="UP000186698"/>
    </source>
</evidence>
<organism evidence="1 2">
    <name type="scientific">Xenopus laevis</name>
    <name type="common">African clawed frog</name>
    <dbReference type="NCBI Taxonomy" id="8355"/>
    <lineage>
        <taxon>Eukaryota</taxon>
        <taxon>Metazoa</taxon>
        <taxon>Chordata</taxon>
        <taxon>Craniata</taxon>
        <taxon>Vertebrata</taxon>
        <taxon>Euteleostomi</taxon>
        <taxon>Amphibia</taxon>
        <taxon>Batrachia</taxon>
        <taxon>Anura</taxon>
        <taxon>Pipoidea</taxon>
        <taxon>Pipidae</taxon>
        <taxon>Xenopodinae</taxon>
        <taxon>Xenopus</taxon>
        <taxon>Xenopus</taxon>
    </lineage>
</organism>
<gene>
    <name evidence="2" type="primary">LOC121401550</name>
</gene>
<dbReference type="PANTHER" id="PTHR47050">
    <property type="entry name" value="TETRATRICOPEPTIDE REPEAT PROTEIN 24"/>
    <property type="match status" value="1"/>
</dbReference>
<name>A0A8J1MMP5_XENLA</name>
<keyword evidence="1" id="KW-1185">Reference proteome</keyword>
<dbReference type="RefSeq" id="XP_041442696.1">
    <property type="nucleotide sequence ID" value="XM_041586762.1"/>
</dbReference>
<dbReference type="InterPro" id="IPR024812">
    <property type="entry name" value="TPR_24"/>
</dbReference>
<proteinExistence type="predicted"/>
<dbReference type="Gene3D" id="1.25.40.10">
    <property type="entry name" value="Tetratricopeptide repeat domain"/>
    <property type="match status" value="2"/>
</dbReference>
<dbReference type="CTD" id="121401550"/>
<protein>
    <submittedName>
        <fullName evidence="2">Tetratricopeptide repeat protein 24-like</fullName>
    </submittedName>
</protein>
<dbReference type="InterPro" id="IPR019734">
    <property type="entry name" value="TPR_rpt"/>
</dbReference>
<dbReference type="PANTHER" id="PTHR47050:SF3">
    <property type="entry name" value="TETRATRICOPEPTIDE REPEAT PROTEIN 24"/>
    <property type="match status" value="1"/>
</dbReference>
<dbReference type="KEGG" id="xla:121401550"/>
<dbReference type="Pfam" id="PF13424">
    <property type="entry name" value="TPR_12"/>
    <property type="match status" value="1"/>
</dbReference>
<accession>A0A8J1MMP5</accession>
<reference evidence="2" key="1">
    <citation type="submission" date="2025-08" db="UniProtKB">
        <authorList>
            <consortium name="RefSeq"/>
        </authorList>
    </citation>
    <scope>IDENTIFICATION</scope>
    <source>
        <strain evidence="2">J_2021</strain>
        <tissue evidence="2">Erythrocytes</tissue>
    </source>
</reference>
<dbReference type="AlphaFoldDB" id="A0A8J1MMP5"/>
<dbReference type="SUPFAM" id="SSF48452">
    <property type="entry name" value="TPR-like"/>
    <property type="match status" value="3"/>
</dbReference>
<dbReference type="SMART" id="SM00028">
    <property type="entry name" value="TPR"/>
    <property type="match status" value="7"/>
</dbReference>
<evidence type="ECO:0000313" key="2">
    <source>
        <dbReference type="RefSeq" id="XP_041442696.1"/>
    </source>
</evidence>
<dbReference type="GeneID" id="121401550"/>
<sequence>MEASIAKNLSDTGSVNREQDEIHSLCKVATESFKNDDIQTALGKFKKAYMLSCKVPDKKIQKVCLFNLGAAYICVGKPKKALKCLLKSTTDSGAEDRTGDLFFNLAVAYDEMKEHGKAVKFYEKAINEYGLSEINNISDALIKLGYCFVSLGNLPSAAHSFRLAGHSYQKIDYMEDTAMAMREAANYMIKSKTFSKTEILQTLDSCLVWCKRLSDKQLLGMLYNHLGLHYAETDCFSQARKCFYESMNLCRGTQFSVRKMAVLLQNLGAVDNALNQYEKSLRCHAEAADMYGTLGERNAQGQCLCNLAFAYSQLRNYKMAEFYYQQAMNAFVDAGDLLKQCQVSEGLGATHFCLGNPDQAIFYYKQALTLFGKSKETSNIPRERILAKLTDAIKYK</sequence>
<dbReference type="Proteomes" id="UP000186698">
    <property type="component" value="Chromosome 3L"/>
</dbReference>
<dbReference type="InterPro" id="IPR011990">
    <property type="entry name" value="TPR-like_helical_dom_sf"/>
</dbReference>
<dbReference type="OrthoDB" id="9991614at2759"/>